<dbReference type="AlphaFoldDB" id="A0A0C1QQU2"/>
<dbReference type="PANTHER" id="PTHR36573:SF1">
    <property type="entry name" value="INTERMEMBRANE PHOSPHOLIPID TRANSPORT SYSTEM BINDING PROTEIN MLAC"/>
    <property type="match status" value="1"/>
</dbReference>
<dbReference type="PIRSF" id="PIRSF004649">
    <property type="entry name" value="MlaC"/>
    <property type="match status" value="1"/>
</dbReference>
<gene>
    <name evidence="2" type="ORF">SE37_10775</name>
</gene>
<protein>
    <submittedName>
        <fullName evidence="2">Organic solvent tolerance ABC transporter substrate-binding protein</fullName>
    </submittedName>
</protein>
<keyword evidence="3" id="KW-1185">Reference proteome</keyword>
<organism evidence="2 3">
    <name type="scientific">Geobacter soli</name>
    <dbReference type="NCBI Taxonomy" id="1510391"/>
    <lineage>
        <taxon>Bacteria</taxon>
        <taxon>Pseudomonadati</taxon>
        <taxon>Thermodesulfobacteriota</taxon>
        <taxon>Desulfuromonadia</taxon>
        <taxon>Geobacterales</taxon>
        <taxon>Geobacteraceae</taxon>
        <taxon>Geobacter</taxon>
    </lineage>
</organism>
<comment type="caution">
    <text evidence="2">The sequence shown here is derived from an EMBL/GenBank/DDBJ whole genome shotgun (WGS) entry which is preliminary data.</text>
</comment>
<dbReference type="Gene3D" id="3.10.450.710">
    <property type="entry name" value="Tgt2/MlaC"/>
    <property type="match status" value="1"/>
</dbReference>
<feature type="signal peptide" evidence="1">
    <location>
        <begin position="1"/>
        <end position="21"/>
    </location>
</feature>
<dbReference type="Proteomes" id="UP000031433">
    <property type="component" value="Unassembled WGS sequence"/>
</dbReference>
<feature type="chain" id="PRO_5002151369" evidence="1">
    <location>
        <begin position="22"/>
        <end position="200"/>
    </location>
</feature>
<proteinExistence type="predicted"/>
<sequence length="200" mass="23037">MKWILFPILALSLAVAGTALAQSSPTETVKKTVDDVIRVVSDKELKKPQNEKRRRQEIKRAIGAVFDSTEMAQRAMARHWRDRSAAEKKEFVELFESLLENSYAGKIESYNQEKVVYLKEAIDGEYAEVRSKIVTARRDEYSLDYRLMLKGGKWVVYDIVIEGVSLVSNYRTQFNKIISNQGYAELVKKLRSKHQEISMP</sequence>
<evidence type="ECO:0000313" key="2">
    <source>
        <dbReference type="EMBL" id="KIE43082.1"/>
    </source>
</evidence>
<dbReference type="Pfam" id="PF05494">
    <property type="entry name" value="MlaC"/>
    <property type="match status" value="1"/>
</dbReference>
<name>A0A0C1QQU2_9BACT</name>
<evidence type="ECO:0000313" key="3">
    <source>
        <dbReference type="Proteomes" id="UP000031433"/>
    </source>
</evidence>
<dbReference type="RefSeq" id="WP_039646228.1">
    <property type="nucleotide sequence ID" value="NZ_JXBL01000001.1"/>
</dbReference>
<dbReference type="EMBL" id="JXBL01000001">
    <property type="protein sequence ID" value="KIE43082.1"/>
    <property type="molecule type" value="Genomic_DNA"/>
</dbReference>
<reference evidence="2 3" key="1">
    <citation type="submission" date="2015-01" db="EMBL/GenBank/DDBJ databases">
        <title>Genome sequence of the anaerobic bacterium Geobacter soli GSS01, a dissimilatory Fe(III) reducer from soil.</title>
        <authorList>
            <person name="Yang G."/>
            <person name="Zhou S."/>
        </authorList>
    </citation>
    <scope>NUCLEOTIDE SEQUENCE [LARGE SCALE GENOMIC DNA]</scope>
    <source>
        <strain evidence="2 3">GSS01</strain>
    </source>
</reference>
<dbReference type="InterPro" id="IPR042245">
    <property type="entry name" value="Tgt2/MlaC_sf"/>
</dbReference>
<keyword evidence="1" id="KW-0732">Signal</keyword>
<evidence type="ECO:0000256" key="1">
    <source>
        <dbReference type="SAM" id="SignalP"/>
    </source>
</evidence>
<dbReference type="PANTHER" id="PTHR36573">
    <property type="entry name" value="INTERMEMBRANE PHOSPHOLIPID TRANSPORT SYSTEM BINDING PROTEIN MLAC"/>
    <property type="match status" value="1"/>
</dbReference>
<accession>A0A0C1QQU2</accession>
<dbReference type="InterPro" id="IPR008869">
    <property type="entry name" value="MlaC/ttg2D"/>
</dbReference>